<gene>
    <name evidence="2" type="ORF">GA0070562_5476</name>
</gene>
<comment type="caution">
    <text evidence="2">The sequence shown here is derived from an EMBL/GenBank/DDBJ whole genome shotgun (WGS) entry which is preliminary data.</text>
</comment>
<evidence type="ECO:0000313" key="2">
    <source>
        <dbReference type="EMBL" id="SCF04168.1"/>
    </source>
</evidence>
<sequence>MPQHRDVVPGVGDAGRVEAGRDAGGGDAGDCGTDGEVGGLMPDGVRREHVMTKSLVDEP</sequence>
<dbReference type="EMBL" id="FMCQ01000008">
    <property type="protein sequence ID" value="SCF04168.1"/>
    <property type="molecule type" value="Genomic_DNA"/>
</dbReference>
<evidence type="ECO:0000256" key="1">
    <source>
        <dbReference type="SAM" id="MobiDB-lite"/>
    </source>
</evidence>
<keyword evidence="3" id="KW-1185">Reference proteome</keyword>
<protein>
    <submittedName>
        <fullName evidence="2">Uncharacterized protein</fullName>
    </submittedName>
</protein>
<dbReference type="Proteomes" id="UP000199405">
    <property type="component" value="Unassembled WGS sequence"/>
</dbReference>
<name>A0ABY0KRQ5_9ACTN</name>
<proteinExistence type="predicted"/>
<feature type="region of interest" description="Disordered" evidence="1">
    <location>
        <begin position="1"/>
        <end position="42"/>
    </location>
</feature>
<accession>A0ABY0KRQ5</accession>
<evidence type="ECO:0000313" key="3">
    <source>
        <dbReference type="Proteomes" id="UP000199405"/>
    </source>
</evidence>
<reference evidence="2 3" key="1">
    <citation type="submission" date="2016-06" db="EMBL/GenBank/DDBJ databases">
        <authorList>
            <person name="Varghese N."/>
            <person name="Submissions Spin"/>
        </authorList>
    </citation>
    <scope>NUCLEOTIDE SEQUENCE [LARGE SCALE GENOMIC DNA]</scope>
    <source>
        <strain evidence="2 3">DSM 45142</strain>
    </source>
</reference>
<organism evidence="2 3">
    <name type="scientific">Micromonospora tulbaghiae</name>
    <dbReference type="NCBI Taxonomy" id="479978"/>
    <lineage>
        <taxon>Bacteria</taxon>
        <taxon>Bacillati</taxon>
        <taxon>Actinomycetota</taxon>
        <taxon>Actinomycetes</taxon>
        <taxon>Micromonosporales</taxon>
        <taxon>Micromonosporaceae</taxon>
        <taxon>Micromonospora</taxon>
    </lineage>
</organism>